<reference evidence="1" key="1">
    <citation type="submission" date="2018-05" db="EMBL/GenBank/DDBJ databases">
        <authorList>
            <person name="Lanie J.A."/>
            <person name="Ng W.-L."/>
            <person name="Kazmierczak K.M."/>
            <person name="Andrzejewski T.M."/>
            <person name="Davidsen T.M."/>
            <person name="Wayne K.J."/>
            <person name="Tettelin H."/>
            <person name="Glass J.I."/>
            <person name="Rusch D."/>
            <person name="Podicherti R."/>
            <person name="Tsui H.-C.T."/>
            <person name="Winkler M.E."/>
        </authorList>
    </citation>
    <scope>NUCLEOTIDE SEQUENCE</scope>
</reference>
<dbReference type="SUPFAM" id="SSF52540">
    <property type="entry name" value="P-loop containing nucleoside triphosphate hydrolases"/>
    <property type="match status" value="1"/>
</dbReference>
<dbReference type="AlphaFoldDB" id="A0A382UA87"/>
<evidence type="ECO:0000313" key="1">
    <source>
        <dbReference type="EMBL" id="SVD31214.1"/>
    </source>
</evidence>
<evidence type="ECO:0008006" key="2">
    <source>
        <dbReference type="Google" id="ProtNLM"/>
    </source>
</evidence>
<proteinExistence type="predicted"/>
<dbReference type="InterPro" id="IPR027417">
    <property type="entry name" value="P-loop_NTPase"/>
</dbReference>
<organism evidence="1">
    <name type="scientific">marine metagenome</name>
    <dbReference type="NCBI Taxonomy" id="408172"/>
    <lineage>
        <taxon>unclassified sequences</taxon>
        <taxon>metagenomes</taxon>
        <taxon>ecological metagenomes</taxon>
    </lineage>
</organism>
<name>A0A382UA87_9ZZZZ</name>
<dbReference type="Gene3D" id="3.40.50.300">
    <property type="entry name" value="P-loop containing nucleotide triphosphate hydrolases"/>
    <property type="match status" value="1"/>
</dbReference>
<dbReference type="EMBL" id="UINC01142713">
    <property type="protein sequence ID" value="SVD31214.1"/>
    <property type="molecule type" value="Genomic_DNA"/>
</dbReference>
<protein>
    <recommendedName>
        <fullName evidence="2">Sulfotransferase domain-containing protein</fullName>
    </recommendedName>
</protein>
<accession>A0A382UA87</accession>
<sequence length="202" mass="24135">MRIGLIATSRSGSTYFRRFLCNTFGLYDPASWLKKNSYKDIGKENWSRYPHLLKILPHYIPEDQHIGEMIEGFPCMWLYRKDVLSQFLSHVTRLRTKVNHIHYESERPEIEDNSIIATREEYDRFVTKLEQFWDIYYTHNQGALVAFENFLDDPLSTLADLQEEYGLKADNKYQTQLTIKLNIDYEKKFKNIEEIKGWFDSV</sequence>
<gene>
    <name evidence="1" type="ORF">METZ01_LOCUS384068</name>
</gene>